<proteinExistence type="predicted"/>
<dbReference type="Proteomes" id="UP000091857">
    <property type="component" value="Chromosome 4"/>
</dbReference>
<reference evidence="2" key="1">
    <citation type="journal article" date="2016" name="Nat. Biotechnol.">
        <title>Sequencing wild and cultivated cassava and related species reveals extensive interspecific hybridization and genetic diversity.</title>
        <authorList>
            <person name="Bredeson J.V."/>
            <person name="Lyons J.B."/>
            <person name="Prochnik S.E."/>
            <person name="Wu G.A."/>
            <person name="Ha C.M."/>
            <person name="Edsinger-Gonzales E."/>
            <person name="Grimwood J."/>
            <person name="Schmutz J."/>
            <person name="Rabbi I.Y."/>
            <person name="Egesi C."/>
            <person name="Nauluvula P."/>
            <person name="Lebot V."/>
            <person name="Ndunguru J."/>
            <person name="Mkamilo G."/>
            <person name="Bart R.S."/>
            <person name="Setter T.L."/>
            <person name="Gleadow R.M."/>
            <person name="Kulakow P."/>
            <person name="Ferguson M.E."/>
            <person name="Rounsley S."/>
            <person name="Rokhsar D.S."/>
        </authorList>
    </citation>
    <scope>NUCLEOTIDE SEQUENCE [LARGE SCALE GENOMIC DNA]</scope>
    <source>
        <strain evidence="2">cv. AM560-2</strain>
    </source>
</reference>
<organism evidence="1 2">
    <name type="scientific">Manihot esculenta</name>
    <name type="common">Cassava</name>
    <name type="synonym">Jatropha manihot</name>
    <dbReference type="NCBI Taxonomy" id="3983"/>
    <lineage>
        <taxon>Eukaryota</taxon>
        <taxon>Viridiplantae</taxon>
        <taxon>Streptophyta</taxon>
        <taxon>Embryophyta</taxon>
        <taxon>Tracheophyta</taxon>
        <taxon>Spermatophyta</taxon>
        <taxon>Magnoliopsida</taxon>
        <taxon>eudicotyledons</taxon>
        <taxon>Gunneridae</taxon>
        <taxon>Pentapetalae</taxon>
        <taxon>rosids</taxon>
        <taxon>fabids</taxon>
        <taxon>Malpighiales</taxon>
        <taxon>Euphorbiaceae</taxon>
        <taxon>Crotonoideae</taxon>
        <taxon>Manihoteae</taxon>
        <taxon>Manihot</taxon>
    </lineage>
</organism>
<sequence>MCCDILMLLSFSLSSVCHFVGYLLLLCRHLLLSATYECYNVSYISACVKKSSLSSDRSIGDGDAAVLLVSFISSSNFSYSCSEVQAAICAIICCFLAKKVSCLVIAAGLGVLQYCGLFTKNWSTAIWSQPWRLVLVHHLVLYFLTNMGIWKLSIIWSLIWYSVMKIQGI</sequence>
<keyword evidence="2" id="KW-1185">Reference proteome</keyword>
<gene>
    <name evidence="1" type="ORF">MANES_04G060202v8</name>
</gene>
<accession>A0ACB7HUR6</accession>
<name>A0ACB7HUR6_MANES</name>
<evidence type="ECO:0000313" key="1">
    <source>
        <dbReference type="EMBL" id="KAG8655679.1"/>
    </source>
</evidence>
<evidence type="ECO:0000313" key="2">
    <source>
        <dbReference type="Proteomes" id="UP000091857"/>
    </source>
</evidence>
<dbReference type="EMBL" id="CM004390">
    <property type="protein sequence ID" value="KAG8655679.1"/>
    <property type="molecule type" value="Genomic_DNA"/>
</dbReference>
<protein>
    <submittedName>
        <fullName evidence="1">Uncharacterized protein</fullName>
    </submittedName>
</protein>
<comment type="caution">
    <text evidence="1">The sequence shown here is derived from an EMBL/GenBank/DDBJ whole genome shotgun (WGS) entry which is preliminary data.</text>
</comment>